<dbReference type="GO" id="GO:0006914">
    <property type="term" value="P:autophagy"/>
    <property type="evidence" value="ECO:0007669"/>
    <property type="project" value="UniProtKB-KW"/>
</dbReference>
<dbReference type="Proteomes" id="UP000605970">
    <property type="component" value="Unassembled WGS sequence"/>
</dbReference>
<accession>A0A8S9ZVR6</accession>
<dbReference type="AlphaFoldDB" id="A0A8S9ZVR6"/>
<evidence type="ECO:0000256" key="3">
    <source>
        <dbReference type="ARBA" id="ARBA00022859"/>
    </source>
</evidence>
<dbReference type="SUPFAM" id="SSF46934">
    <property type="entry name" value="UBA-like"/>
    <property type="match status" value="1"/>
</dbReference>
<dbReference type="InterPro" id="IPR037301">
    <property type="entry name" value="Tollip_C2"/>
</dbReference>
<dbReference type="GO" id="GO:0005737">
    <property type="term" value="C:cytoplasm"/>
    <property type="evidence" value="ECO:0007669"/>
    <property type="project" value="TreeGrafter"/>
</dbReference>
<dbReference type="PANTHER" id="PTHR16461:SF5">
    <property type="entry name" value="TOLL-INTERACTING PROTEIN"/>
    <property type="match status" value="1"/>
</dbReference>
<dbReference type="PANTHER" id="PTHR16461">
    <property type="entry name" value="TOLL-INTERACTING PROTEIN"/>
    <property type="match status" value="1"/>
</dbReference>
<evidence type="ECO:0000259" key="6">
    <source>
        <dbReference type="PROSITE" id="PS50004"/>
    </source>
</evidence>
<dbReference type="SUPFAM" id="SSF49562">
    <property type="entry name" value="C2 domain (Calcium/lipid-binding domain, CaLB)"/>
    <property type="match status" value="1"/>
</dbReference>
<dbReference type="SMART" id="SM00546">
    <property type="entry name" value="CUE"/>
    <property type="match status" value="1"/>
</dbReference>
<organism evidence="8 9">
    <name type="scientific">Meloidogyne graminicola</name>
    <dbReference type="NCBI Taxonomy" id="189291"/>
    <lineage>
        <taxon>Eukaryota</taxon>
        <taxon>Metazoa</taxon>
        <taxon>Ecdysozoa</taxon>
        <taxon>Nematoda</taxon>
        <taxon>Chromadorea</taxon>
        <taxon>Rhabditida</taxon>
        <taxon>Tylenchina</taxon>
        <taxon>Tylenchomorpha</taxon>
        <taxon>Tylenchoidea</taxon>
        <taxon>Meloidogynidae</taxon>
        <taxon>Meloidogyninae</taxon>
        <taxon>Meloidogyne</taxon>
    </lineage>
</organism>
<evidence type="ECO:0000256" key="4">
    <source>
        <dbReference type="ARBA" id="ARBA00023006"/>
    </source>
</evidence>
<protein>
    <submittedName>
        <fullName evidence="8">CUE domain-containing protein</fullName>
    </submittedName>
</protein>
<evidence type="ECO:0000259" key="7">
    <source>
        <dbReference type="PROSITE" id="PS51140"/>
    </source>
</evidence>
<comment type="caution">
    <text evidence="8">The sequence shown here is derived from an EMBL/GenBank/DDBJ whole genome shotgun (WGS) entry which is preliminary data.</text>
</comment>
<keyword evidence="3" id="KW-0391">Immunity</keyword>
<evidence type="ECO:0000256" key="2">
    <source>
        <dbReference type="ARBA" id="ARBA00022588"/>
    </source>
</evidence>
<name>A0A8S9ZVR6_9BILA</name>
<dbReference type="InterPro" id="IPR009060">
    <property type="entry name" value="UBA-like_sf"/>
</dbReference>
<dbReference type="CDD" id="cd04016">
    <property type="entry name" value="C2_Tollip"/>
    <property type="match status" value="1"/>
</dbReference>
<evidence type="ECO:0000256" key="5">
    <source>
        <dbReference type="ARBA" id="ARBA00023198"/>
    </source>
</evidence>
<keyword evidence="9" id="KW-1185">Reference proteome</keyword>
<proteinExistence type="inferred from homology"/>
<dbReference type="FunFam" id="2.60.40.150:FF:000214">
    <property type="entry name" value="Toll-interacting protein"/>
    <property type="match status" value="1"/>
</dbReference>
<dbReference type="Gene3D" id="2.60.40.150">
    <property type="entry name" value="C2 domain"/>
    <property type="match status" value="1"/>
</dbReference>
<dbReference type="InterPro" id="IPR003892">
    <property type="entry name" value="CUE"/>
</dbReference>
<evidence type="ECO:0000313" key="9">
    <source>
        <dbReference type="Proteomes" id="UP000605970"/>
    </source>
</evidence>
<dbReference type="GO" id="GO:0006511">
    <property type="term" value="P:ubiquitin-dependent protein catabolic process"/>
    <property type="evidence" value="ECO:0007669"/>
    <property type="project" value="TreeGrafter"/>
</dbReference>
<feature type="domain" description="C2" evidence="6">
    <location>
        <begin position="64"/>
        <end position="182"/>
    </location>
</feature>
<keyword evidence="4" id="KW-0072">Autophagy</keyword>
<reference evidence="8" key="1">
    <citation type="journal article" date="2020" name="Ecol. Evol.">
        <title>Genome structure and content of the rice root-knot nematode (Meloidogyne graminicola).</title>
        <authorList>
            <person name="Phan N.T."/>
            <person name="Danchin E.G.J."/>
            <person name="Klopp C."/>
            <person name="Perfus-Barbeoch L."/>
            <person name="Kozlowski D.K."/>
            <person name="Koutsovoulos G.D."/>
            <person name="Lopez-Roques C."/>
            <person name="Bouchez O."/>
            <person name="Zahm M."/>
            <person name="Besnard G."/>
            <person name="Bellafiore S."/>
        </authorList>
    </citation>
    <scope>NUCLEOTIDE SEQUENCE</scope>
    <source>
        <strain evidence="8">VN-18</strain>
    </source>
</reference>
<dbReference type="GO" id="GO:0043130">
    <property type="term" value="F:ubiquitin binding"/>
    <property type="evidence" value="ECO:0007669"/>
    <property type="project" value="InterPro"/>
</dbReference>
<dbReference type="InterPro" id="IPR000008">
    <property type="entry name" value="C2_dom"/>
</dbReference>
<evidence type="ECO:0000256" key="1">
    <source>
        <dbReference type="ARBA" id="ARBA00009278"/>
    </source>
</evidence>
<dbReference type="PROSITE" id="PS51140">
    <property type="entry name" value="CUE"/>
    <property type="match status" value="1"/>
</dbReference>
<sequence length="267" mass="29732">MAQAGPLPSKNSLNLSELRSRVMIGQLPDDFLRISLPEVNPETVPSVQGEQNVDSIPQQTPYQPFGSADHFYSFVPPHTRGRLSIKIVEAKLTKNYGLPGVRMDPYIRLRIGHTLFETPTCVNGGKAPHWNRTVNAYLPEGVESIYLQIFDERAFTNDELVAWAHIILPQGIFNREVIDEWYQLSGPQGEGKEGVINLVVSFSPVPRPQNQEGEATVIINSPLYTEEELNELAEMFPTIEREVIKQVLEAKGGVKEAAVTSLLEISG</sequence>
<dbReference type="SMART" id="SM00239">
    <property type="entry name" value="C2"/>
    <property type="match status" value="1"/>
</dbReference>
<dbReference type="InterPro" id="IPR035892">
    <property type="entry name" value="C2_domain_sf"/>
</dbReference>
<dbReference type="EMBL" id="JABEBT010000022">
    <property type="protein sequence ID" value="KAF7637214.1"/>
    <property type="molecule type" value="Genomic_DNA"/>
</dbReference>
<dbReference type="PROSITE" id="PS50004">
    <property type="entry name" value="C2"/>
    <property type="match status" value="1"/>
</dbReference>
<comment type="similarity">
    <text evidence="1">Belongs to the tollip family.</text>
</comment>
<dbReference type="Pfam" id="PF00168">
    <property type="entry name" value="C2"/>
    <property type="match status" value="1"/>
</dbReference>
<evidence type="ECO:0000313" key="8">
    <source>
        <dbReference type="EMBL" id="KAF7637214.1"/>
    </source>
</evidence>
<gene>
    <name evidence="8" type="ORF">Mgra_00003390</name>
</gene>
<dbReference type="GO" id="GO:0031624">
    <property type="term" value="F:ubiquitin conjugating enzyme binding"/>
    <property type="evidence" value="ECO:0007669"/>
    <property type="project" value="TreeGrafter"/>
</dbReference>
<dbReference type="Gene3D" id="1.10.8.10">
    <property type="entry name" value="DNA helicase RuvA subunit, C-terminal domain"/>
    <property type="match status" value="1"/>
</dbReference>
<feature type="domain" description="CUE" evidence="7">
    <location>
        <begin position="224"/>
        <end position="267"/>
    </location>
</feature>
<keyword evidence="5" id="KW-0395">Inflammatory response</keyword>
<dbReference type="OrthoDB" id="9942608at2759"/>
<keyword evidence="2" id="KW-0399">Innate immunity</keyword>
<dbReference type="Pfam" id="PF02845">
    <property type="entry name" value="CUE"/>
    <property type="match status" value="1"/>
</dbReference>
<dbReference type="GO" id="GO:0045087">
    <property type="term" value="P:innate immune response"/>
    <property type="evidence" value="ECO:0007669"/>
    <property type="project" value="UniProtKB-KW"/>
</dbReference>